<keyword evidence="2" id="KW-1185">Reference proteome</keyword>
<accession>A0ABQ6VFZ0</accession>
<protein>
    <submittedName>
        <fullName evidence="1">Uncharacterized protein</fullName>
    </submittedName>
</protein>
<dbReference type="EMBL" id="WBZJ01000001">
    <property type="protein sequence ID" value="KAB3523190.1"/>
    <property type="molecule type" value="Genomic_DNA"/>
</dbReference>
<dbReference type="RefSeq" id="WP_151843961.1">
    <property type="nucleotide sequence ID" value="NZ_WBZJ01000001.1"/>
</dbReference>
<name>A0ABQ6VFZ0_9CORY</name>
<comment type="caution">
    <text evidence="1">The sequence shown here is derived from an EMBL/GenBank/DDBJ whole genome shotgun (WGS) entry which is preliminary data.</text>
</comment>
<gene>
    <name evidence="1" type="ORF">F8377_03335</name>
</gene>
<organism evidence="1 2">
    <name type="scientific">Corynebacterium zhongnanshanii</name>
    <dbReference type="NCBI Taxonomy" id="2768834"/>
    <lineage>
        <taxon>Bacteria</taxon>
        <taxon>Bacillati</taxon>
        <taxon>Actinomycetota</taxon>
        <taxon>Actinomycetes</taxon>
        <taxon>Mycobacteriales</taxon>
        <taxon>Corynebacteriaceae</taxon>
        <taxon>Corynebacterium</taxon>
    </lineage>
</organism>
<dbReference type="Proteomes" id="UP000436181">
    <property type="component" value="Unassembled WGS sequence"/>
</dbReference>
<reference evidence="1 2" key="1">
    <citation type="submission" date="2019-10" db="EMBL/GenBank/DDBJ databases">
        <title>Corynebacterium sp novel species isolated from the respiratory tract of Marmot.</title>
        <authorList>
            <person name="Zhang G."/>
        </authorList>
    </citation>
    <scope>NUCLEOTIDE SEQUENCE [LARGE SCALE GENOMIC DNA]</scope>
    <source>
        <strain evidence="1 2">336</strain>
    </source>
</reference>
<evidence type="ECO:0000313" key="1">
    <source>
        <dbReference type="EMBL" id="KAB3523190.1"/>
    </source>
</evidence>
<proteinExistence type="predicted"/>
<sequence length="200" mass="21847">MGFFEDIAAALDDEGIESRFNHGTLFVPIAPELEIQFEEISAPITAANVFLARSDGWDADELNPEFDPALVAVVFTVDAAVEAVAQHIATDEIVSVLDSLVDSADDRLSDLDFEQDEHNPLQVTAPVAEHSNIVVELLSDAPELTAQVQFVTAGADDEELEEEVLELGVFHEVDQLFAALEVAAAQAEYWEELLVPLEDR</sequence>
<evidence type="ECO:0000313" key="2">
    <source>
        <dbReference type="Proteomes" id="UP000436181"/>
    </source>
</evidence>